<organism evidence="1 2">
    <name type="scientific">Symbiochloris irregularis</name>
    <dbReference type="NCBI Taxonomy" id="706552"/>
    <lineage>
        <taxon>Eukaryota</taxon>
        <taxon>Viridiplantae</taxon>
        <taxon>Chlorophyta</taxon>
        <taxon>core chlorophytes</taxon>
        <taxon>Trebouxiophyceae</taxon>
        <taxon>Trebouxiales</taxon>
        <taxon>Trebouxiaceae</taxon>
        <taxon>Symbiochloris</taxon>
    </lineage>
</organism>
<dbReference type="PANTHER" id="PTHR39332:SF7">
    <property type="entry name" value="SRPBCC FAMILY PROTEIN"/>
    <property type="match status" value="1"/>
</dbReference>
<dbReference type="InterPro" id="IPR019587">
    <property type="entry name" value="Polyketide_cyclase/dehydratase"/>
</dbReference>
<evidence type="ECO:0000313" key="2">
    <source>
        <dbReference type="Proteomes" id="UP001465755"/>
    </source>
</evidence>
<proteinExistence type="predicted"/>
<dbReference type="InterPro" id="IPR023393">
    <property type="entry name" value="START-like_dom_sf"/>
</dbReference>
<dbReference type="Gene3D" id="3.30.530.20">
    <property type="match status" value="1"/>
</dbReference>
<dbReference type="EMBL" id="JALJOQ010000087">
    <property type="protein sequence ID" value="KAK9799771.1"/>
    <property type="molecule type" value="Genomic_DNA"/>
</dbReference>
<dbReference type="Pfam" id="PF10604">
    <property type="entry name" value="Polyketide_cyc2"/>
    <property type="match status" value="1"/>
</dbReference>
<evidence type="ECO:0000313" key="1">
    <source>
        <dbReference type="EMBL" id="KAK9799771.1"/>
    </source>
</evidence>
<sequence>MSAQREARLVHATICVSGIIYAPLEHVWRTVRSFTTIAQWLPKRDDGVALRSSRLPGSEEFQIGVRRLMEIEGHGYVEEVRCLDDYAHELKYATISYPGATNPFPYSLVNFQGKILNKTVTIGNSTFMQWSGTFQTEPEGVQIMVTELEAWLKSAMYSLARFLQNNNVGTGALSMPVPEEPRSNPHDITRLMGESLEIMQKRFSKSLPAPEYVQGNRNMTCLRTRLGPHRFLLVAGKVRGEPVLATC</sequence>
<comment type="caution">
    <text evidence="1">The sequence shown here is derived from an EMBL/GenBank/DDBJ whole genome shotgun (WGS) entry which is preliminary data.</text>
</comment>
<gene>
    <name evidence="1" type="ORF">WJX73_004200</name>
</gene>
<keyword evidence="2" id="KW-1185">Reference proteome</keyword>
<dbReference type="SUPFAM" id="SSF55961">
    <property type="entry name" value="Bet v1-like"/>
    <property type="match status" value="1"/>
</dbReference>
<accession>A0AAW1NXL7</accession>
<dbReference type="AlphaFoldDB" id="A0AAW1NXL7"/>
<evidence type="ECO:0008006" key="3">
    <source>
        <dbReference type="Google" id="ProtNLM"/>
    </source>
</evidence>
<dbReference type="PANTHER" id="PTHR39332">
    <property type="entry name" value="BLL4707 PROTEIN"/>
    <property type="match status" value="1"/>
</dbReference>
<reference evidence="1 2" key="1">
    <citation type="journal article" date="2024" name="Nat. Commun.">
        <title>Phylogenomics reveals the evolutionary origins of lichenization in chlorophyte algae.</title>
        <authorList>
            <person name="Puginier C."/>
            <person name="Libourel C."/>
            <person name="Otte J."/>
            <person name="Skaloud P."/>
            <person name="Haon M."/>
            <person name="Grisel S."/>
            <person name="Petersen M."/>
            <person name="Berrin J.G."/>
            <person name="Delaux P.M."/>
            <person name="Dal Grande F."/>
            <person name="Keller J."/>
        </authorList>
    </citation>
    <scope>NUCLEOTIDE SEQUENCE [LARGE SCALE GENOMIC DNA]</scope>
    <source>
        <strain evidence="1 2">SAG 2036</strain>
    </source>
</reference>
<name>A0AAW1NXL7_9CHLO</name>
<protein>
    <recommendedName>
        <fullName evidence="3">SRPBCC family protein</fullName>
    </recommendedName>
</protein>
<dbReference type="Proteomes" id="UP001465755">
    <property type="component" value="Unassembled WGS sequence"/>
</dbReference>